<dbReference type="InterPro" id="IPR036890">
    <property type="entry name" value="HATPase_C_sf"/>
</dbReference>
<keyword evidence="1" id="KW-0812">Transmembrane</keyword>
<keyword evidence="1" id="KW-0472">Membrane</keyword>
<accession>A0ABV7WMY2</accession>
<feature type="transmembrane region" description="Helical" evidence="1">
    <location>
        <begin position="36"/>
        <end position="56"/>
    </location>
</feature>
<sequence length="329" mass="37311">MTKASRLKQFLVIMLVAWLALGLVSIWLFYNQVEVWKLVTILSLLVVSVGASLATLNQSQIELAETNKAHSATKRQVQEARLKIDRYEYDSKKSGELRRIVLNSTQEKDHALQNMANALDHAMDELIEISHQSSDDLNQQVEFRAKGMKQYAFDLKSLAKLELKSEIPQLHEMNFIEQIGPLVDDWNAFGKGHKVSVKLDNPEDHMPIMADELWLENLLSRVARALIRMNHDTKLTVHLIGYLDADIGDALRITFAIDGRVLSEEQLKRVLTEYVAILENGQDVGPGLTFVVARRMAQLLNGQLDINASDQGTEVLIIIPRNPFEQNYE</sequence>
<feature type="transmembrane region" description="Helical" evidence="1">
    <location>
        <begin position="12"/>
        <end position="30"/>
    </location>
</feature>
<dbReference type="Gene3D" id="3.30.565.10">
    <property type="entry name" value="Histidine kinase-like ATPase, C-terminal domain"/>
    <property type="match status" value="1"/>
</dbReference>
<dbReference type="RefSeq" id="WP_290281129.1">
    <property type="nucleotide sequence ID" value="NZ_JAUFQI010000001.1"/>
</dbReference>
<dbReference type="EMBL" id="JBHRYN010000006">
    <property type="protein sequence ID" value="MFC3700673.1"/>
    <property type="molecule type" value="Genomic_DNA"/>
</dbReference>
<dbReference type="PROSITE" id="PS50109">
    <property type="entry name" value="HIS_KIN"/>
    <property type="match status" value="1"/>
</dbReference>
<dbReference type="Proteomes" id="UP001595710">
    <property type="component" value="Unassembled WGS sequence"/>
</dbReference>
<feature type="domain" description="Histidine kinase" evidence="2">
    <location>
        <begin position="107"/>
        <end position="323"/>
    </location>
</feature>
<evidence type="ECO:0000259" key="2">
    <source>
        <dbReference type="PROSITE" id="PS50109"/>
    </source>
</evidence>
<name>A0ABV7WMY2_9GAMM</name>
<dbReference type="InterPro" id="IPR005467">
    <property type="entry name" value="His_kinase_dom"/>
</dbReference>
<keyword evidence="3" id="KW-0808">Transferase</keyword>
<evidence type="ECO:0000313" key="3">
    <source>
        <dbReference type="EMBL" id="MFC3700673.1"/>
    </source>
</evidence>
<keyword evidence="4" id="KW-1185">Reference proteome</keyword>
<comment type="caution">
    <text evidence="3">The sequence shown here is derived from an EMBL/GenBank/DDBJ whole genome shotgun (WGS) entry which is preliminary data.</text>
</comment>
<evidence type="ECO:0000313" key="4">
    <source>
        <dbReference type="Proteomes" id="UP001595710"/>
    </source>
</evidence>
<evidence type="ECO:0000256" key="1">
    <source>
        <dbReference type="SAM" id="Phobius"/>
    </source>
</evidence>
<keyword evidence="3" id="KW-0418">Kinase</keyword>
<dbReference type="Pfam" id="PF02518">
    <property type="entry name" value="HATPase_c"/>
    <property type="match status" value="1"/>
</dbReference>
<keyword evidence="1" id="KW-1133">Transmembrane helix</keyword>
<dbReference type="GO" id="GO:0016301">
    <property type="term" value="F:kinase activity"/>
    <property type="evidence" value="ECO:0007669"/>
    <property type="project" value="UniProtKB-KW"/>
</dbReference>
<gene>
    <name evidence="3" type="ORF">ACFOND_03395</name>
</gene>
<organism evidence="3 4">
    <name type="scientific">Reinekea marina</name>
    <dbReference type="NCBI Taxonomy" id="1310421"/>
    <lineage>
        <taxon>Bacteria</taxon>
        <taxon>Pseudomonadati</taxon>
        <taxon>Pseudomonadota</taxon>
        <taxon>Gammaproteobacteria</taxon>
        <taxon>Oceanospirillales</taxon>
        <taxon>Saccharospirillaceae</taxon>
        <taxon>Reinekea</taxon>
    </lineage>
</organism>
<reference evidence="4" key="1">
    <citation type="journal article" date="2019" name="Int. J. Syst. Evol. Microbiol.">
        <title>The Global Catalogue of Microorganisms (GCM) 10K type strain sequencing project: providing services to taxonomists for standard genome sequencing and annotation.</title>
        <authorList>
            <consortium name="The Broad Institute Genomics Platform"/>
            <consortium name="The Broad Institute Genome Sequencing Center for Infectious Disease"/>
            <person name="Wu L."/>
            <person name="Ma J."/>
        </authorList>
    </citation>
    <scope>NUCLEOTIDE SEQUENCE [LARGE SCALE GENOMIC DNA]</scope>
    <source>
        <strain evidence="4">CECT 8288</strain>
    </source>
</reference>
<dbReference type="InterPro" id="IPR003594">
    <property type="entry name" value="HATPase_dom"/>
</dbReference>
<protein>
    <submittedName>
        <fullName evidence="3">Sensor histidine kinase</fullName>
    </submittedName>
</protein>
<dbReference type="SUPFAM" id="SSF55874">
    <property type="entry name" value="ATPase domain of HSP90 chaperone/DNA topoisomerase II/histidine kinase"/>
    <property type="match status" value="1"/>
</dbReference>
<proteinExistence type="predicted"/>